<keyword evidence="8" id="KW-1185">Reference proteome</keyword>
<dbReference type="PANTHER" id="PTHR10869">
    <property type="entry name" value="PROLYL 4-HYDROXYLASE ALPHA SUBUNIT"/>
    <property type="match status" value="1"/>
</dbReference>
<keyword evidence="2" id="KW-0479">Metal-binding</keyword>
<dbReference type="InterPro" id="IPR045054">
    <property type="entry name" value="P4HA-like"/>
</dbReference>
<reference evidence="7 8" key="1">
    <citation type="submission" date="2021-02" db="EMBL/GenBank/DDBJ databases">
        <title>Genome assembly of Pseudopithomyces chartarum.</title>
        <authorList>
            <person name="Jauregui R."/>
            <person name="Singh J."/>
            <person name="Voisey C."/>
        </authorList>
    </citation>
    <scope>NUCLEOTIDE SEQUENCE [LARGE SCALE GENOMIC DNA]</scope>
    <source>
        <strain evidence="7 8">AGR01</strain>
    </source>
</reference>
<dbReference type="SMART" id="SM00702">
    <property type="entry name" value="P4Hc"/>
    <property type="match status" value="1"/>
</dbReference>
<name>A0AAN6RM05_9PLEO</name>
<gene>
    <name evidence="7" type="ORF">GRF29_8g1919041</name>
</gene>
<evidence type="ECO:0000256" key="4">
    <source>
        <dbReference type="ARBA" id="ARBA00023002"/>
    </source>
</evidence>
<sequence length="255" mass="28372">MTSSCKISPDFLAGPPPALRKSKINFASAGLPEYTNAYAVLLDGVLTKEECNQLLTAAEATTNGTWERAMINVGGGQQALAEGTRKCGRIILDDYELMAKVWARIEPAVPEIHRLEDWPDVTGPATQDRVWVLTRLNERARFLKYVGGEYFKAHYDGMYETPIGTERSYFTLHLYLNDTVGNDGQILLEGGATSFYSWDMDHSLYIEPKCGRVLLFQQRDLLHSGDDVTKGTKYTMRTDVMYSLENGLGQGPDGG</sequence>
<comment type="cofactor">
    <cofactor evidence="1">
        <name>L-ascorbate</name>
        <dbReference type="ChEBI" id="CHEBI:38290"/>
    </cofactor>
</comment>
<dbReference type="InterPro" id="IPR044862">
    <property type="entry name" value="Pro_4_hyd_alph_FE2OG_OXY"/>
</dbReference>
<protein>
    <recommendedName>
        <fullName evidence="6">Prolyl 4-hydroxylase alpha subunit domain-containing protein</fullName>
    </recommendedName>
</protein>
<evidence type="ECO:0000313" key="7">
    <source>
        <dbReference type="EMBL" id="KAK3216036.1"/>
    </source>
</evidence>
<dbReference type="Gene3D" id="2.60.120.620">
    <property type="entry name" value="q2cbj1_9rhob like domain"/>
    <property type="match status" value="1"/>
</dbReference>
<keyword evidence="5" id="KW-0408">Iron</keyword>
<evidence type="ECO:0000313" key="8">
    <source>
        <dbReference type="Proteomes" id="UP001280581"/>
    </source>
</evidence>
<dbReference type="GO" id="GO:0004656">
    <property type="term" value="F:procollagen-proline 4-dioxygenase activity"/>
    <property type="evidence" value="ECO:0007669"/>
    <property type="project" value="TreeGrafter"/>
</dbReference>
<organism evidence="7 8">
    <name type="scientific">Pseudopithomyces chartarum</name>
    <dbReference type="NCBI Taxonomy" id="1892770"/>
    <lineage>
        <taxon>Eukaryota</taxon>
        <taxon>Fungi</taxon>
        <taxon>Dikarya</taxon>
        <taxon>Ascomycota</taxon>
        <taxon>Pezizomycotina</taxon>
        <taxon>Dothideomycetes</taxon>
        <taxon>Pleosporomycetidae</taxon>
        <taxon>Pleosporales</taxon>
        <taxon>Massarineae</taxon>
        <taxon>Didymosphaeriaceae</taxon>
        <taxon>Pseudopithomyces</taxon>
    </lineage>
</organism>
<evidence type="ECO:0000256" key="3">
    <source>
        <dbReference type="ARBA" id="ARBA00022964"/>
    </source>
</evidence>
<proteinExistence type="predicted"/>
<dbReference type="GO" id="GO:0031418">
    <property type="term" value="F:L-ascorbic acid binding"/>
    <property type="evidence" value="ECO:0007669"/>
    <property type="project" value="InterPro"/>
</dbReference>
<dbReference type="Pfam" id="PF13640">
    <property type="entry name" value="2OG-FeII_Oxy_3"/>
    <property type="match status" value="1"/>
</dbReference>
<accession>A0AAN6RM05</accession>
<dbReference type="GO" id="GO:0005506">
    <property type="term" value="F:iron ion binding"/>
    <property type="evidence" value="ECO:0007669"/>
    <property type="project" value="InterPro"/>
</dbReference>
<dbReference type="PANTHER" id="PTHR10869:SF246">
    <property type="entry name" value="TRANSMEMBRANE PROLYL 4-HYDROXYLASE"/>
    <property type="match status" value="1"/>
</dbReference>
<keyword evidence="4" id="KW-0560">Oxidoreductase</keyword>
<dbReference type="InterPro" id="IPR006620">
    <property type="entry name" value="Pro_4_hyd_alph"/>
</dbReference>
<dbReference type="GO" id="GO:0005783">
    <property type="term" value="C:endoplasmic reticulum"/>
    <property type="evidence" value="ECO:0007669"/>
    <property type="project" value="TreeGrafter"/>
</dbReference>
<dbReference type="AlphaFoldDB" id="A0AAN6RM05"/>
<evidence type="ECO:0000256" key="5">
    <source>
        <dbReference type="ARBA" id="ARBA00023004"/>
    </source>
</evidence>
<comment type="caution">
    <text evidence="7">The sequence shown here is derived from an EMBL/GenBank/DDBJ whole genome shotgun (WGS) entry which is preliminary data.</text>
</comment>
<dbReference type="Proteomes" id="UP001280581">
    <property type="component" value="Unassembled WGS sequence"/>
</dbReference>
<feature type="domain" description="Prolyl 4-hydroxylase alpha subunit" evidence="6">
    <location>
        <begin position="37"/>
        <end position="241"/>
    </location>
</feature>
<evidence type="ECO:0000256" key="1">
    <source>
        <dbReference type="ARBA" id="ARBA00001961"/>
    </source>
</evidence>
<evidence type="ECO:0000256" key="2">
    <source>
        <dbReference type="ARBA" id="ARBA00022723"/>
    </source>
</evidence>
<evidence type="ECO:0000259" key="6">
    <source>
        <dbReference type="SMART" id="SM00702"/>
    </source>
</evidence>
<dbReference type="EMBL" id="WVTA01000002">
    <property type="protein sequence ID" value="KAK3216036.1"/>
    <property type="molecule type" value="Genomic_DNA"/>
</dbReference>
<keyword evidence="3" id="KW-0223">Dioxygenase</keyword>